<dbReference type="HOGENOM" id="CLU_2625187_0_0_1"/>
<reference evidence="1 2" key="2">
    <citation type="journal article" date="2010" name="Nucleic Acids Res.">
        <title>BeetleBase in 2010: revisions to provide comprehensive genomic information for Tribolium castaneum.</title>
        <authorList>
            <person name="Kim H.S."/>
            <person name="Murphy T."/>
            <person name="Xia J."/>
            <person name="Caragea D."/>
            <person name="Park Y."/>
            <person name="Beeman R.W."/>
            <person name="Lorenzen M.D."/>
            <person name="Butcher S."/>
            <person name="Manak J.R."/>
            <person name="Brown S.J."/>
        </authorList>
    </citation>
    <scope>GENOME REANNOTATION</scope>
    <source>
        <strain evidence="1 2">Georgia GA2</strain>
    </source>
</reference>
<evidence type="ECO:0000313" key="1">
    <source>
        <dbReference type="EMBL" id="EFA01645.1"/>
    </source>
</evidence>
<reference evidence="1 2" key="1">
    <citation type="journal article" date="2008" name="Nature">
        <title>The genome of the model beetle and pest Tribolium castaneum.</title>
        <authorList>
            <consortium name="Tribolium Genome Sequencing Consortium"/>
            <person name="Richards S."/>
            <person name="Gibbs R.A."/>
            <person name="Weinstock G.M."/>
            <person name="Brown S.J."/>
            <person name="Denell R."/>
            <person name="Beeman R.W."/>
            <person name="Gibbs R."/>
            <person name="Beeman R.W."/>
            <person name="Brown S.J."/>
            <person name="Bucher G."/>
            <person name="Friedrich M."/>
            <person name="Grimmelikhuijzen C.J."/>
            <person name="Klingler M."/>
            <person name="Lorenzen M."/>
            <person name="Richards S."/>
            <person name="Roth S."/>
            <person name="Schroder R."/>
            <person name="Tautz D."/>
            <person name="Zdobnov E.M."/>
            <person name="Muzny D."/>
            <person name="Gibbs R.A."/>
            <person name="Weinstock G.M."/>
            <person name="Attaway T."/>
            <person name="Bell S."/>
            <person name="Buhay C.J."/>
            <person name="Chandrabose M.N."/>
            <person name="Chavez D."/>
            <person name="Clerk-Blankenburg K.P."/>
            <person name="Cree A."/>
            <person name="Dao M."/>
            <person name="Davis C."/>
            <person name="Chacko J."/>
            <person name="Dinh H."/>
            <person name="Dugan-Rocha S."/>
            <person name="Fowler G."/>
            <person name="Garner T.T."/>
            <person name="Garnes J."/>
            <person name="Gnirke A."/>
            <person name="Hawes A."/>
            <person name="Hernandez J."/>
            <person name="Hines S."/>
            <person name="Holder M."/>
            <person name="Hume J."/>
            <person name="Jhangiani S.N."/>
            <person name="Joshi V."/>
            <person name="Khan Z.M."/>
            <person name="Jackson L."/>
            <person name="Kovar C."/>
            <person name="Kowis A."/>
            <person name="Lee S."/>
            <person name="Lewis L.R."/>
            <person name="Margolis J."/>
            <person name="Morgan M."/>
            <person name="Nazareth L.V."/>
            <person name="Nguyen N."/>
            <person name="Okwuonu G."/>
            <person name="Parker D."/>
            <person name="Richards S."/>
            <person name="Ruiz S.J."/>
            <person name="Santibanez J."/>
            <person name="Savard J."/>
            <person name="Scherer S.E."/>
            <person name="Schneider B."/>
            <person name="Sodergren E."/>
            <person name="Tautz D."/>
            <person name="Vattahil S."/>
            <person name="Villasana D."/>
            <person name="White C.S."/>
            <person name="Wright R."/>
            <person name="Park Y."/>
            <person name="Beeman R.W."/>
            <person name="Lord J."/>
            <person name="Oppert B."/>
            <person name="Lorenzen M."/>
            <person name="Brown S."/>
            <person name="Wang L."/>
            <person name="Savard J."/>
            <person name="Tautz D."/>
            <person name="Richards S."/>
            <person name="Weinstock G."/>
            <person name="Gibbs R.A."/>
            <person name="Liu Y."/>
            <person name="Worley K."/>
            <person name="Weinstock G."/>
            <person name="Elsik C.G."/>
            <person name="Reese J.T."/>
            <person name="Elhaik E."/>
            <person name="Landan G."/>
            <person name="Graur D."/>
            <person name="Arensburger P."/>
            <person name="Atkinson P."/>
            <person name="Beeman R.W."/>
            <person name="Beidler J."/>
            <person name="Brown S.J."/>
            <person name="Demuth J.P."/>
            <person name="Drury D.W."/>
            <person name="Du Y.Z."/>
            <person name="Fujiwara H."/>
            <person name="Lorenzen M."/>
            <person name="Maselli V."/>
            <person name="Osanai M."/>
            <person name="Park Y."/>
            <person name="Robertson H.M."/>
            <person name="Tu Z."/>
            <person name="Wang J.J."/>
            <person name="Wang S."/>
            <person name="Richards S."/>
            <person name="Song H."/>
            <person name="Zhang L."/>
            <person name="Sodergren E."/>
            <person name="Werner D."/>
            <person name="Stanke M."/>
            <person name="Morgenstern B."/>
            <person name="Solovyev V."/>
            <person name="Kosarev P."/>
            <person name="Brown G."/>
            <person name="Chen H.C."/>
            <person name="Ermolaeva O."/>
            <person name="Hlavina W."/>
            <person name="Kapustin Y."/>
            <person name="Kiryutin B."/>
            <person name="Kitts P."/>
            <person name="Maglott D."/>
            <person name="Pruitt K."/>
            <person name="Sapojnikov V."/>
            <person name="Souvorov A."/>
            <person name="Mackey A.J."/>
            <person name="Waterhouse R.M."/>
            <person name="Wyder S."/>
            <person name="Zdobnov E.M."/>
            <person name="Zdobnov E.M."/>
            <person name="Wyder S."/>
            <person name="Kriventseva E.V."/>
            <person name="Kadowaki T."/>
            <person name="Bork P."/>
            <person name="Aranda M."/>
            <person name="Bao R."/>
            <person name="Beermann A."/>
            <person name="Berns N."/>
            <person name="Bolognesi R."/>
            <person name="Bonneton F."/>
            <person name="Bopp D."/>
            <person name="Brown S.J."/>
            <person name="Bucher G."/>
            <person name="Butts T."/>
            <person name="Chaumot A."/>
            <person name="Denell R.E."/>
            <person name="Ferrier D.E."/>
            <person name="Friedrich M."/>
            <person name="Gordon C.M."/>
            <person name="Jindra M."/>
            <person name="Klingler M."/>
            <person name="Lan Q."/>
            <person name="Lattorff H.M."/>
            <person name="Laudet V."/>
            <person name="von Levetsow C."/>
            <person name="Liu Z."/>
            <person name="Lutz R."/>
            <person name="Lynch J.A."/>
            <person name="da Fonseca R.N."/>
            <person name="Posnien N."/>
            <person name="Reuter R."/>
            <person name="Roth S."/>
            <person name="Savard J."/>
            <person name="Schinko J.B."/>
            <person name="Schmitt C."/>
            <person name="Schoppmeier M."/>
            <person name="Schroder R."/>
            <person name="Shippy T.D."/>
            <person name="Simonnet F."/>
            <person name="Marques-Souza H."/>
            <person name="Tautz D."/>
            <person name="Tomoyasu Y."/>
            <person name="Trauner J."/>
            <person name="Van der Zee M."/>
            <person name="Vervoort M."/>
            <person name="Wittkopp N."/>
            <person name="Wimmer E.A."/>
            <person name="Yang X."/>
            <person name="Jones A.K."/>
            <person name="Sattelle D.B."/>
            <person name="Ebert P.R."/>
            <person name="Nelson D."/>
            <person name="Scott J.G."/>
            <person name="Beeman R.W."/>
            <person name="Muthukrishnan S."/>
            <person name="Kramer K.J."/>
            <person name="Arakane Y."/>
            <person name="Beeman R.W."/>
            <person name="Zhu Q."/>
            <person name="Hogenkamp D."/>
            <person name="Dixit R."/>
            <person name="Oppert B."/>
            <person name="Jiang H."/>
            <person name="Zou Z."/>
            <person name="Marshall J."/>
            <person name="Elpidina E."/>
            <person name="Vinokurov K."/>
            <person name="Oppert C."/>
            <person name="Zou Z."/>
            <person name="Evans J."/>
            <person name="Lu Z."/>
            <person name="Zhao P."/>
            <person name="Sumathipala N."/>
            <person name="Altincicek B."/>
            <person name="Vilcinskas A."/>
            <person name="Williams M."/>
            <person name="Hultmark D."/>
            <person name="Hetru C."/>
            <person name="Jiang H."/>
            <person name="Grimmelikhuijzen C.J."/>
            <person name="Hauser F."/>
            <person name="Cazzamali G."/>
            <person name="Williamson M."/>
            <person name="Park Y."/>
            <person name="Li B."/>
            <person name="Tanaka Y."/>
            <person name="Predel R."/>
            <person name="Neupert S."/>
            <person name="Schachtner J."/>
            <person name="Verleyen P."/>
            <person name="Raible F."/>
            <person name="Bork P."/>
            <person name="Friedrich M."/>
            <person name="Walden K.K."/>
            <person name="Robertson H.M."/>
            <person name="Angeli S."/>
            <person name="Foret S."/>
            <person name="Bucher G."/>
            <person name="Schuetz S."/>
            <person name="Maleszka R."/>
            <person name="Wimmer E.A."/>
            <person name="Beeman R.W."/>
            <person name="Lorenzen M."/>
            <person name="Tomoyasu Y."/>
            <person name="Miller S.C."/>
            <person name="Grossmann D."/>
            <person name="Bucher G."/>
        </authorList>
    </citation>
    <scope>NUCLEOTIDE SEQUENCE [LARGE SCALE GENOMIC DNA]</scope>
    <source>
        <strain evidence="1 2">Georgia GA2</strain>
    </source>
</reference>
<dbReference type="AlphaFoldDB" id="D2A0R9"/>
<dbReference type="Proteomes" id="UP000007266">
    <property type="component" value="Linkage group 4"/>
</dbReference>
<name>D2A0R9_TRICA</name>
<accession>D2A0R9</accession>
<sequence length="78" mass="8869">MPPIRPDPIPIGTKKFQARPMALITFGYSCNITVDQWTDAAYFDVEQPTLTNQPTPQCDEKNINATLKDKGISEWFPR</sequence>
<dbReference type="PROSITE" id="PS51257">
    <property type="entry name" value="PROKAR_LIPOPROTEIN"/>
    <property type="match status" value="1"/>
</dbReference>
<protein>
    <submittedName>
        <fullName evidence="1">Uncharacterized protein</fullName>
    </submittedName>
</protein>
<keyword evidence="2" id="KW-1185">Reference proteome</keyword>
<organism evidence="1 2">
    <name type="scientific">Tribolium castaneum</name>
    <name type="common">Red flour beetle</name>
    <dbReference type="NCBI Taxonomy" id="7070"/>
    <lineage>
        <taxon>Eukaryota</taxon>
        <taxon>Metazoa</taxon>
        <taxon>Ecdysozoa</taxon>
        <taxon>Arthropoda</taxon>
        <taxon>Hexapoda</taxon>
        <taxon>Insecta</taxon>
        <taxon>Pterygota</taxon>
        <taxon>Neoptera</taxon>
        <taxon>Endopterygota</taxon>
        <taxon>Coleoptera</taxon>
        <taxon>Polyphaga</taxon>
        <taxon>Cucujiformia</taxon>
        <taxon>Tenebrionidae</taxon>
        <taxon>Tenebrionidae incertae sedis</taxon>
        <taxon>Tribolium</taxon>
    </lineage>
</organism>
<dbReference type="InParanoid" id="D2A0R9"/>
<proteinExistence type="predicted"/>
<evidence type="ECO:0000313" key="2">
    <source>
        <dbReference type="Proteomes" id="UP000007266"/>
    </source>
</evidence>
<dbReference type="EMBL" id="KQ971338">
    <property type="protein sequence ID" value="EFA01645.1"/>
    <property type="molecule type" value="Genomic_DNA"/>
</dbReference>
<gene>
    <name evidence="1" type="primary">GLEAN_07216</name>
    <name evidence="1" type="ORF">TcasGA2_TC007216</name>
</gene>